<dbReference type="Proteomes" id="UP000887013">
    <property type="component" value="Unassembled WGS sequence"/>
</dbReference>
<evidence type="ECO:0000256" key="1">
    <source>
        <dbReference type="SAM" id="MobiDB-lite"/>
    </source>
</evidence>
<reference evidence="2" key="1">
    <citation type="submission" date="2020-08" db="EMBL/GenBank/DDBJ databases">
        <title>Multicomponent nature underlies the extraordinary mechanical properties of spider dragline silk.</title>
        <authorList>
            <person name="Kono N."/>
            <person name="Nakamura H."/>
            <person name="Mori M."/>
            <person name="Yoshida Y."/>
            <person name="Ohtoshi R."/>
            <person name="Malay A.D."/>
            <person name="Moran D.A.P."/>
            <person name="Tomita M."/>
            <person name="Numata K."/>
            <person name="Arakawa K."/>
        </authorList>
    </citation>
    <scope>NUCLEOTIDE SEQUENCE</scope>
</reference>
<evidence type="ECO:0000313" key="2">
    <source>
        <dbReference type="EMBL" id="GFS80912.1"/>
    </source>
</evidence>
<accession>A0A8X6T839</accession>
<dbReference type="OrthoDB" id="6432571at2759"/>
<feature type="compositionally biased region" description="Basic and acidic residues" evidence="1">
    <location>
        <begin position="193"/>
        <end position="222"/>
    </location>
</feature>
<evidence type="ECO:0000313" key="3">
    <source>
        <dbReference type="Proteomes" id="UP000887013"/>
    </source>
</evidence>
<protein>
    <submittedName>
        <fullName evidence="2">Uncharacterized protein</fullName>
    </submittedName>
</protein>
<organism evidence="2 3">
    <name type="scientific">Nephila pilipes</name>
    <name type="common">Giant wood spider</name>
    <name type="synonym">Nephila maculata</name>
    <dbReference type="NCBI Taxonomy" id="299642"/>
    <lineage>
        <taxon>Eukaryota</taxon>
        <taxon>Metazoa</taxon>
        <taxon>Ecdysozoa</taxon>
        <taxon>Arthropoda</taxon>
        <taxon>Chelicerata</taxon>
        <taxon>Arachnida</taxon>
        <taxon>Araneae</taxon>
        <taxon>Araneomorphae</taxon>
        <taxon>Entelegynae</taxon>
        <taxon>Araneoidea</taxon>
        <taxon>Nephilidae</taxon>
        <taxon>Nephila</taxon>
    </lineage>
</organism>
<feature type="region of interest" description="Disordered" evidence="1">
    <location>
        <begin position="191"/>
        <end position="222"/>
    </location>
</feature>
<proteinExistence type="predicted"/>
<comment type="caution">
    <text evidence="2">The sequence shown here is derived from an EMBL/GenBank/DDBJ whole genome shotgun (WGS) entry which is preliminary data.</text>
</comment>
<dbReference type="AlphaFoldDB" id="A0A8X6T839"/>
<gene>
    <name evidence="2" type="primary">NCL1_51225</name>
    <name evidence="2" type="ORF">NPIL_62381</name>
</gene>
<sequence length="504" mass="58624">MKTFELTNESRIIIYMCPLSRLTIKKLSRRKLEILFPNGCTCFFKLPLNYGCGTAWSKWRNLENMCVSNRKGFSERWTLISYAELDSSVQSYLKAQMFLRPTRLIVENILMHERDCEVIKDDHLNMCYSADSVSYDTLPIIKEKRPKNGDKFRLFEKILEKGTFLYPSASIKSRLVLDDFSGDDSNYLMDTTRLGKSDKEEAGKELKKPEDKSESKSPIEKTKSVKRTRLVRRFGEGIPEACIFDLSLSYEDSLNDEEHGDPSIQRVSWNASKQLSPFDYLIDEMVIEKTISDLHKHAEDKSDCDNCTKKKVTKETLDIATLCPKFSSILFVPKGIKRSQSVDNLISIEPNLHKYEYLRTNTSLPNLDEVLFHQRNNRLSYISTFDESPVEGRNKSSFWIPSRRTEKNTGRTFCPNPMTQKFEAFRMKSKFYRTNIYSSERKRDFLDDDSHQFHLDIEKVKNKEADPKKYDLLAKCKFLGKGCQSDVRRLFGKFVQIALICICV</sequence>
<name>A0A8X6T839_NEPPI</name>
<dbReference type="EMBL" id="BMAW01097681">
    <property type="protein sequence ID" value="GFS80912.1"/>
    <property type="molecule type" value="Genomic_DNA"/>
</dbReference>
<keyword evidence="3" id="KW-1185">Reference proteome</keyword>